<dbReference type="Gene3D" id="2.60.120.560">
    <property type="entry name" value="Exo-inulinase, domain 1"/>
    <property type="match status" value="1"/>
</dbReference>
<dbReference type="Proteomes" id="UP000027946">
    <property type="component" value="Unassembled WGS sequence"/>
</dbReference>
<evidence type="ECO:0000313" key="4">
    <source>
        <dbReference type="EMBL" id="KDR96426.1"/>
    </source>
</evidence>
<evidence type="ECO:0000313" key="5">
    <source>
        <dbReference type="Proteomes" id="UP000027946"/>
    </source>
</evidence>
<keyword evidence="2" id="KW-0732">Signal</keyword>
<evidence type="ECO:0000256" key="2">
    <source>
        <dbReference type="SAM" id="SignalP"/>
    </source>
</evidence>
<feature type="chain" id="PRO_5010288556" description="SLH domain-containing protein" evidence="2">
    <location>
        <begin position="24"/>
        <end position="547"/>
    </location>
</feature>
<evidence type="ECO:0000259" key="3">
    <source>
        <dbReference type="PROSITE" id="PS51272"/>
    </source>
</evidence>
<dbReference type="PROSITE" id="PS51272">
    <property type="entry name" value="SLH"/>
    <property type="match status" value="2"/>
</dbReference>
<protein>
    <recommendedName>
        <fullName evidence="3">SLH domain-containing protein</fullName>
    </recommendedName>
</protein>
<gene>
    <name evidence="4" type="ORF">CLIT_2c00320</name>
</gene>
<feature type="signal peptide" evidence="2">
    <location>
        <begin position="1"/>
        <end position="23"/>
    </location>
</feature>
<sequence>MKKKVLSLVVVLMLLMSGFTSFAITKGEARGWYYGNVSSWAKEELIDAVTNGIVMDSALLNDCKKNITRQEFATLAVNLYRAVKKEDPAPAPASTFSDTTDVSVRIAYNLGIINGVGNGKFAPDSSVTREQMGVMMLNAVSALGVDYNRGDGTLAMTDKGSVASWAVRGVDFVYENDFMKGDGIKFNPKSTTSVEQAVAIANRVYKKYAKPVVVITENNNYAKGYTANIESDGVYVTFNNTGNKEAVLKYGEEFNPENDSRMKVFKASSTYVANDYRKIYFMDEDGRIISYDFKTKEYHNYEKDFGFANGYTIVEKGKYKGYYVVREKSTNGDMIAYDTKFKEVGPVYTMDQYSVEGYITEAYKFNFEVDGEKYYRMAKYGGDWDQEKTLRMRPDSSSDGPMALVANIFDKPILYNYSGIYEVTMKFNNENRSNAGIVFNVTRASVGNDQYTGYYVGIDPEKNTVLAGWTNYKWNILKEVQLDFDVKKGKSYDLRVVNAGDMMNIYVDGKNYMAVDNSMLKVNGYVGVRGWKADVDYESFSAKEVPY</sequence>
<dbReference type="OrthoDB" id="9769314at2"/>
<keyword evidence="5" id="KW-1185">Reference proteome</keyword>
<organism evidence="4 5">
    <name type="scientific">Peptoclostridium litorale DSM 5388</name>
    <dbReference type="NCBI Taxonomy" id="1121324"/>
    <lineage>
        <taxon>Bacteria</taxon>
        <taxon>Bacillati</taxon>
        <taxon>Bacillota</taxon>
        <taxon>Clostridia</taxon>
        <taxon>Peptostreptococcales</taxon>
        <taxon>Peptoclostridiaceae</taxon>
        <taxon>Peptoclostridium</taxon>
    </lineage>
</organism>
<feature type="domain" description="SLH" evidence="3">
    <location>
        <begin position="87"/>
        <end position="150"/>
    </location>
</feature>
<reference evidence="4 5" key="1">
    <citation type="submission" date="2014-03" db="EMBL/GenBank/DDBJ databases">
        <title>Genome sequence of Clostridium litorale W6, DSM 5388.</title>
        <authorList>
            <person name="Poehlein A."/>
            <person name="Jagirdar A."/>
            <person name="Khonsari B."/>
            <person name="Chibani C.M."/>
            <person name="Gutierrez Gutierrez D.A."/>
            <person name="Davydova E."/>
            <person name="Alghaithi H.S."/>
            <person name="Nair K.P."/>
            <person name="Dhamotharan K."/>
            <person name="Chandran L."/>
            <person name="G W."/>
            <person name="Daniel R."/>
        </authorList>
    </citation>
    <scope>NUCLEOTIDE SEQUENCE [LARGE SCALE GENOMIC DNA]</scope>
    <source>
        <strain evidence="4 5">W6</strain>
    </source>
</reference>
<keyword evidence="1" id="KW-0677">Repeat</keyword>
<accession>A0A069RHC5</accession>
<dbReference type="RefSeq" id="WP_038260802.1">
    <property type="nucleotide sequence ID" value="NZ_FSRH01000001.1"/>
</dbReference>
<proteinExistence type="predicted"/>
<dbReference type="EMBL" id="JJMM01000002">
    <property type="protein sequence ID" value="KDR96426.1"/>
    <property type="molecule type" value="Genomic_DNA"/>
</dbReference>
<comment type="caution">
    <text evidence="4">The sequence shown here is derived from an EMBL/GenBank/DDBJ whole genome shotgun (WGS) entry which is preliminary data.</text>
</comment>
<dbReference type="Pfam" id="PF00395">
    <property type="entry name" value="SLH"/>
    <property type="match status" value="1"/>
</dbReference>
<feature type="domain" description="SLH" evidence="3">
    <location>
        <begin position="153"/>
        <end position="215"/>
    </location>
</feature>
<dbReference type="STRING" id="1121324.CLIT_2c00320"/>
<name>A0A069RHC5_PEPLI</name>
<evidence type="ECO:0000256" key="1">
    <source>
        <dbReference type="ARBA" id="ARBA00022737"/>
    </source>
</evidence>
<dbReference type="eggNOG" id="COG1657">
    <property type="taxonomic scope" value="Bacteria"/>
</dbReference>
<dbReference type="InterPro" id="IPR001119">
    <property type="entry name" value="SLH_dom"/>
</dbReference>
<dbReference type="AlphaFoldDB" id="A0A069RHC5"/>